<dbReference type="Gene3D" id="3.40.50.620">
    <property type="entry name" value="HUPs"/>
    <property type="match status" value="1"/>
</dbReference>
<proteinExistence type="predicted"/>
<dbReference type="PIRSF" id="PIRSF006661">
    <property type="entry name" value="PP-lp_UCP006661"/>
    <property type="match status" value="1"/>
</dbReference>
<dbReference type="GO" id="GO:0016783">
    <property type="term" value="F:sulfurtransferase activity"/>
    <property type="evidence" value="ECO:0007669"/>
    <property type="project" value="InterPro"/>
</dbReference>
<dbReference type="InterPro" id="IPR014729">
    <property type="entry name" value="Rossmann-like_a/b/a_fold"/>
</dbReference>
<reference evidence="4" key="1">
    <citation type="submission" date="2017-11" db="EMBL/GenBank/DDBJ databases">
        <authorList>
            <person name="Zhu W."/>
        </authorList>
    </citation>
    <scope>NUCLEOTIDE SEQUENCE [LARGE SCALE GENOMIC DNA]</scope>
    <source>
        <strain evidence="4">CAU 1183</strain>
    </source>
</reference>
<name>A0A3D8PUN1_9BACI</name>
<dbReference type="RefSeq" id="WP_115773105.1">
    <property type="nucleotide sequence ID" value="NZ_PIOC01000016.1"/>
</dbReference>
<evidence type="ECO:0000313" key="4">
    <source>
        <dbReference type="Proteomes" id="UP000257143"/>
    </source>
</evidence>
<evidence type="ECO:0000256" key="1">
    <source>
        <dbReference type="PIRSR" id="PIRSR006661-1"/>
    </source>
</evidence>
<dbReference type="CDD" id="cd01990">
    <property type="entry name" value="LarE-like"/>
    <property type="match status" value="1"/>
</dbReference>
<dbReference type="GO" id="GO:0006163">
    <property type="term" value="P:purine nucleotide metabolic process"/>
    <property type="evidence" value="ECO:0007669"/>
    <property type="project" value="UniProtKB-ARBA"/>
</dbReference>
<organism evidence="3 4">
    <name type="scientific">Oceanobacillus arenosus</name>
    <dbReference type="NCBI Taxonomy" id="1229153"/>
    <lineage>
        <taxon>Bacteria</taxon>
        <taxon>Bacillati</taxon>
        <taxon>Bacillota</taxon>
        <taxon>Bacilli</taxon>
        <taxon>Bacillales</taxon>
        <taxon>Bacillaceae</taxon>
        <taxon>Oceanobacillus</taxon>
    </lineage>
</organism>
<feature type="active site" description="Nucleophile and sulfur donor" evidence="1">
    <location>
        <position position="176"/>
    </location>
</feature>
<protein>
    <submittedName>
        <fullName evidence="3">TIGR00268 family protein</fullName>
    </submittedName>
</protein>
<dbReference type="SUPFAM" id="SSF52402">
    <property type="entry name" value="Adenine nucleotide alpha hydrolases-like"/>
    <property type="match status" value="1"/>
</dbReference>
<dbReference type="InterPro" id="IPR052188">
    <property type="entry name" value="Ni-pincer_cofactor_biosynth"/>
</dbReference>
<comment type="caution">
    <text evidence="3">The sequence shown here is derived from an EMBL/GenBank/DDBJ whole genome shotgun (WGS) entry which is preliminary data.</text>
</comment>
<feature type="domain" description="NAD/GMP synthase" evidence="2">
    <location>
        <begin position="18"/>
        <end position="87"/>
    </location>
</feature>
<dbReference type="EMBL" id="PIOC01000016">
    <property type="protein sequence ID" value="RDW18645.1"/>
    <property type="molecule type" value="Genomic_DNA"/>
</dbReference>
<dbReference type="InterPro" id="IPR022310">
    <property type="entry name" value="NAD/GMP_synthase"/>
</dbReference>
<dbReference type="InterPro" id="IPR005232">
    <property type="entry name" value="LarE"/>
</dbReference>
<dbReference type="NCBIfam" id="TIGR00268">
    <property type="entry name" value="ATP-dependent sacrificial sulfur transferase LarE"/>
    <property type="match status" value="1"/>
</dbReference>
<sequence>MNEVTLNKNNQLSEILQGMGRVMVAFSGGVDSAVVLKRAQQELGDQVLAVVVASELYRDSEFDAAVKLAEDMGVAVLKTEIKELEDANIVANQTESWYYSKKLLYTHLNKLAEELDYPYVLDGMIMDDEEDFRPGLRARTEEGIRSVLQEANIYKTEVRELAKELDLPVWNKLASCSLASRFPYGTALDKQKVNQVNEAELYLARIGFASVRVRYHENVARIEVAADKIADLLTKREEIQNKLVSLGFDYVSVDLRGYRSGSMNEVLPELATEQKMAANA</sequence>
<evidence type="ECO:0000259" key="2">
    <source>
        <dbReference type="Pfam" id="PF02540"/>
    </source>
</evidence>
<evidence type="ECO:0000313" key="3">
    <source>
        <dbReference type="EMBL" id="RDW18645.1"/>
    </source>
</evidence>
<dbReference type="PANTHER" id="PTHR43169:SF2">
    <property type="entry name" value="NAD_GMP SYNTHASE DOMAIN-CONTAINING PROTEIN"/>
    <property type="match status" value="1"/>
</dbReference>
<keyword evidence="4" id="KW-1185">Reference proteome</keyword>
<dbReference type="PANTHER" id="PTHR43169">
    <property type="entry name" value="EXSB FAMILY PROTEIN"/>
    <property type="match status" value="1"/>
</dbReference>
<accession>A0A3D8PUN1</accession>
<dbReference type="OrthoDB" id="9776919at2"/>
<dbReference type="Proteomes" id="UP000257143">
    <property type="component" value="Unassembled WGS sequence"/>
</dbReference>
<dbReference type="AlphaFoldDB" id="A0A3D8PUN1"/>
<dbReference type="Pfam" id="PF02540">
    <property type="entry name" value="NAD_synthase"/>
    <property type="match status" value="1"/>
</dbReference>
<gene>
    <name evidence="3" type="ORF">CWR48_09980</name>
</gene>